<protein>
    <submittedName>
        <fullName evidence="3">ABC transporter substrate-binding protein</fullName>
    </submittedName>
</protein>
<dbReference type="Proteomes" id="UP000189627">
    <property type="component" value="Chromosome 1"/>
</dbReference>
<feature type="chain" id="PRO_5012866418" evidence="2">
    <location>
        <begin position="30"/>
        <end position="331"/>
    </location>
</feature>
<dbReference type="Gene3D" id="3.40.190.10">
    <property type="entry name" value="Periplasmic binding protein-like II"/>
    <property type="match status" value="1"/>
</dbReference>
<dbReference type="Pfam" id="PF03401">
    <property type="entry name" value="TctC"/>
    <property type="match status" value="1"/>
</dbReference>
<name>A0A1U9UUB9_CUPNE</name>
<dbReference type="InterPro" id="IPR006311">
    <property type="entry name" value="TAT_signal"/>
</dbReference>
<dbReference type="PROSITE" id="PS51318">
    <property type="entry name" value="TAT"/>
    <property type="match status" value="1"/>
</dbReference>
<dbReference type="PANTHER" id="PTHR42928">
    <property type="entry name" value="TRICARBOXYLATE-BINDING PROTEIN"/>
    <property type="match status" value="1"/>
</dbReference>
<dbReference type="RefSeq" id="WP_078198398.1">
    <property type="nucleotide sequence ID" value="NZ_CP017757.2"/>
</dbReference>
<reference evidence="4" key="1">
    <citation type="submission" date="2017-02" db="EMBL/GenBank/DDBJ databases">
        <title>Complete genome sequence of Cupriavidus necator strain NH9, a 3-chlorobenzoate degrader.</title>
        <authorList>
            <person name="Moriuchi R."/>
            <person name="Dohra H."/>
            <person name="Ogawa N."/>
        </authorList>
    </citation>
    <scope>NUCLEOTIDE SEQUENCE [LARGE SCALE GENOMIC DNA]</scope>
    <source>
        <strain evidence="4">NH9</strain>
    </source>
</reference>
<organism evidence="3 4">
    <name type="scientific">Cupriavidus necator</name>
    <name type="common">Alcaligenes eutrophus</name>
    <name type="synonym">Ralstonia eutropha</name>
    <dbReference type="NCBI Taxonomy" id="106590"/>
    <lineage>
        <taxon>Bacteria</taxon>
        <taxon>Pseudomonadati</taxon>
        <taxon>Pseudomonadota</taxon>
        <taxon>Betaproteobacteria</taxon>
        <taxon>Burkholderiales</taxon>
        <taxon>Burkholderiaceae</taxon>
        <taxon>Cupriavidus</taxon>
    </lineage>
</organism>
<gene>
    <name evidence="3" type="ORF">BJN34_20045</name>
</gene>
<dbReference type="KEGG" id="cuh:BJN34_20045"/>
<sequence>MQALRSTRRLALALTAALGAMMVAPAVSAQTGAAWPARPVTIIVPGAAGGTIDIPIRLLAQKLTLRLGQPVIVDNRPGSGGIIGTQAALRAPADGYTLLAGNVGPQAINYSAYKTLPYKPDDLVGITDVISFPSVLVVNAQSPIRSAADLIAQMKAQAGKLSFGSSGIGQTSHLTGELLKQRTGTDAIHVPYRGSTPATTALLAGETTFQFDNLTQALPHIRAGKLRPLAVTSARRIPSLPEVPTMEEAGVGNLLSTAWIGIFVKANTPPEITARLHEHLVAVLRAPDMVAEISKMGGIPGGQTQEKFAAFVTAERVRWSDTIRTSHLSLD</sequence>
<dbReference type="CDD" id="cd07012">
    <property type="entry name" value="PBP2_Bug_TTT"/>
    <property type="match status" value="1"/>
</dbReference>
<dbReference type="Gene3D" id="3.40.190.150">
    <property type="entry name" value="Bordetella uptake gene, domain 1"/>
    <property type="match status" value="1"/>
</dbReference>
<dbReference type="PANTHER" id="PTHR42928:SF5">
    <property type="entry name" value="BLR1237 PROTEIN"/>
    <property type="match status" value="1"/>
</dbReference>
<evidence type="ECO:0000256" key="1">
    <source>
        <dbReference type="ARBA" id="ARBA00006987"/>
    </source>
</evidence>
<dbReference type="PIRSF" id="PIRSF017082">
    <property type="entry name" value="YflP"/>
    <property type="match status" value="1"/>
</dbReference>
<evidence type="ECO:0000256" key="2">
    <source>
        <dbReference type="SAM" id="SignalP"/>
    </source>
</evidence>
<dbReference type="OrthoDB" id="8954499at2"/>
<proteinExistence type="inferred from homology"/>
<keyword evidence="2" id="KW-0732">Signal</keyword>
<dbReference type="AlphaFoldDB" id="A0A1U9UUB9"/>
<dbReference type="InterPro" id="IPR005064">
    <property type="entry name" value="BUG"/>
</dbReference>
<dbReference type="InterPro" id="IPR042100">
    <property type="entry name" value="Bug_dom1"/>
</dbReference>
<dbReference type="EMBL" id="CP017757">
    <property type="protein sequence ID" value="AQV96169.1"/>
    <property type="molecule type" value="Genomic_DNA"/>
</dbReference>
<accession>A0A1U9UUB9</accession>
<dbReference type="SUPFAM" id="SSF53850">
    <property type="entry name" value="Periplasmic binding protein-like II"/>
    <property type="match status" value="1"/>
</dbReference>
<comment type="similarity">
    <text evidence="1">Belongs to the UPF0065 (bug) family.</text>
</comment>
<evidence type="ECO:0000313" key="4">
    <source>
        <dbReference type="Proteomes" id="UP000189627"/>
    </source>
</evidence>
<evidence type="ECO:0000313" key="3">
    <source>
        <dbReference type="EMBL" id="AQV96169.1"/>
    </source>
</evidence>
<feature type="signal peptide" evidence="2">
    <location>
        <begin position="1"/>
        <end position="29"/>
    </location>
</feature>